<dbReference type="SUPFAM" id="SSF46946">
    <property type="entry name" value="S13-like H2TH domain"/>
    <property type="match status" value="1"/>
</dbReference>
<accession>A0A7R9PHK4</accession>
<dbReference type="Gene3D" id="1.10.8.50">
    <property type="match status" value="1"/>
</dbReference>
<feature type="domain" description="FPG-type" evidence="2">
    <location>
        <begin position="228"/>
        <end position="262"/>
    </location>
</feature>
<dbReference type="GO" id="GO:0005634">
    <property type="term" value="C:nucleus"/>
    <property type="evidence" value="ECO:0007669"/>
    <property type="project" value="TreeGrafter"/>
</dbReference>
<gene>
    <name evidence="3" type="ORF">TGEB3V08_LOCUS1469</name>
</gene>
<dbReference type="GO" id="GO:0006284">
    <property type="term" value="P:base-excision repair"/>
    <property type="evidence" value="ECO:0007669"/>
    <property type="project" value="InterPro"/>
</dbReference>
<dbReference type="AlphaFoldDB" id="A0A7R9PHK4"/>
<name>A0A7R9PHK4_TIMGE</name>
<keyword evidence="1" id="KW-0863">Zinc-finger</keyword>
<keyword evidence="1" id="KW-0479">Metal-binding</keyword>
<dbReference type="InterPro" id="IPR010979">
    <property type="entry name" value="Ribosomal_uS13-like_H2TH"/>
</dbReference>
<dbReference type="InterPro" id="IPR000214">
    <property type="entry name" value="Znf_DNA_glyclase/AP_lyase"/>
</dbReference>
<dbReference type="GO" id="GO:0003676">
    <property type="term" value="F:nucleic acid binding"/>
    <property type="evidence" value="ECO:0007669"/>
    <property type="project" value="InterPro"/>
</dbReference>
<dbReference type="PROSITE" id="PS51066">
    <property type="entry name" value="ZF_FPG_2"/>
    <property type="match status" value="1"/>
</dbReference>
<dbReference type="GO" id="GO:0019104">
    <property type="term" value="F:DNA N-glycosylase activity"/>
    <property type="evidence" value="ECO:0007669"/>
    <property type="project" value="TreeGrafter"/>
</dbReference>
<evidence type="ECO:0000313" key="3">
    <source>
        <dbReference type="EMBL" id="CAD7587254.1"/>
    </source>
</evidence>
<proteinExistence type="predicted"/>
<dbReference type="PANTHER" id="PTHR22993">
    <property type="entry name" value="FORMAMIDOPYRIMIDINE-DNA GLYCOSYLASE"/>
    <property type="match status" value="1"/>
</dbReference>
<reference evidence="3" key="1">
    <citation type="submission" date="2020-11" db="EMBL/GenBank/DDBJ databases">
        <authorList>
            <person name="Tran Van P."/>
        </authorList>
    </citation>
    <scope>NUCLEOTIDE SEQUENCE</scope>
</reference>
<dbReference type="PANTHER" id="PTHR22993:SF10">
    <property type="entry name" value="ENDONUCLEASE 8-LIKE 3"/>
    <property type="match status" value="1"/>
</dbReference>
<evidence type="ECO:0000256" key="1">
    <source>
        <dbReference type="PROSITE-ProRule" id="PRU00391"/>
    </source>
</evidence>
<organism evidence="3">
    <name type="scientific">Timema genevievae</name>
    <name type="common">Walking stick</name>
    <dbReference type="NCBI Taxonomy" id="629358"/>
    <lineage>
        <taxon>Eukaryota</taxon>
        <taxon>Metazoa</taxon>
        <taxon>Ecdysozoa</taxon>
        <taxon>Arthropoda</taxon>
        <taxon>Hexapoda</taxon>
        <taxon>Insecta</taxon>
        <taxon>Pterygota</taxon>
        <taxon>Neoptera</taxon>
        <taxon>Polyneoptera</taxon>
        <taxon>Phasmatodea</taxon>
        <taxon>Timematodea</taxon>
        <taxon>Timematoidea</taxon>
        <taxon>Timematidae</taxon>
        <taxon>Timema</taxon>
    </lineage>
</organism>
<protein>
    <recommendedName>
        <fullName evidence="2">FPG-type domain-containing protein</fullName>
    </recommendedName>
</protein>
<dbReference type="GO" id="GO:0003906">
    <property type="term" value="F:DNA-(apurinic or apyrimidinic site) endonuclease activity"/>
    <property type="evidence" value="ECO:0007669"/>
    <property type="project" value="InterPro"/>
</dbReference>
<dbReference type="EMBL" id="OE839446">
    <property type="protein sequence ID" value="CAD7587254.1"/>
    <property type="molecule type" value="Genomic_DNA"/>
</dbReference>
<sequence length="287" mass="32846">MAYHIILTPYWIAGDKELKTCESWIVNKSLLVESMHGKTVTAQRHSHDEIQEAGGARNIHIGKKMLDYVRGARKRHHEYLEMKQERSEEDKKKAYKRKLGLDIFYYFPIIFPELIGKTSVLLFFHERLYEDCLVRYNKLCQLDICSSEFDFPSANKLISSRPGKMVCDVIMDQDVLPGALFNSGINPNSTIGELTADLVSRLVHRLRDFSAIFYKCRKENKALSRYMKIYKKERCGECGGRVTVCKPGELKRITYFCASCQTNSVSNLPSTGSLLGFVANSRPDPLP</sequence>
<evidence type="ECO:0000259" key="2">
    <source>
        <dbReference type="PROSITE" id="PS51066"/>
    </source>
</evidence>
<keyword evidence="1" id="KW-0862">Zinc</keyword>
<dbReference type="GO" id="GO:0008270">
    <property type="term" value="F:zinc ion binding"/>
    <property type="evidence" value="ECO:0007669"/>
    <property type="project" value="UniProtKB-KW"/>
</dbReference>